<evidence type="ECO:0000313" key="1">
    <source>
        <dbReference type="EMBL" id="MBA4679309.1"/>
    </source>
</evidence>
<name>A0A7C9FN73_OPUST</name>
<proteinExistence type="predicted"/>
<reference evidence="1" key="2">
    <citation type="submission" date="2020-07" db="EMBL/GenBank/DDBJ databases">
        <authorList>
            <person name="Vera ALvarez R."/>
            <person name="Arias-Moreno D.M."/>
            <person name="Jimenez-Jacinto V."/>
            <person name="Jimenez-Bremont J.F."/>
            <person name="Swaminathan K."/>
            <person name="Moose S.P."/>
            <person name="Guerrero-Gonzalez M.L."/>
            <person name="Marino-Ramirez L."/>
            <person name="Landsman D."/>
            <person name="Rodriguez-Kessler M."/>
            <person name="Delgado-Sanchez P."/>
        </authorList>
    </citation>
    <scope>NUCLEOTIDE SEQUENCE</scope>
    <source>
        <tissue evidence="1">Cladode</tissue>
    </source>
</reference>
<reference evidence="1" key="1">
    <citation type="journal article" date="2013" name="J. Plant Res.">
        <title>Effect of fungi and light on seed germination of three Opuntia species from semiarid lands of central Mexico.</title>
        <authorList>
            <person name="Delgado-Sanchez P."/>
            <person name="Jimenez-Bremont J.F."/>
            <person name="Guerrero-Gonzalez Mde L."/>
            <person name="Flores J."/>
        </authorList>
    </citation>
    <scope>NUCLEOTIDE SEQUENCE</scope>
    <source>
        <tissue evidence="1">Cladode</tissue>
    </source>
</reference>
<organism evidence="1">
    <name type="scientific">Opuntia streptacantha</name>
    <name type="common">Prickly pear cactus</name>
    <name type="synonym">Opuntia cardona</name>
    <dbReference type="NCBI Taxonomy" id="393608"/>
    <lineage>
        <taxon>Eukaryota</taxon>
        <taxon>Viridiplantae</taxon>
        <taxon>Streptophyta</taxon>
        <taxon>Embryophyta</taxon>
        <taxon>Tracheophyta</taxon>
        <taxon>Spermatophyta</taxon>
        <taxon>Magnoliopsida</taxon>
        <taxon>eudicotyledons</taxon>
        <taxon>Gunneridae</taxon>
        <taxon>Pentapetalae</taxon>
        <taxon>Caryophyllales</taxon>
        <taxon>Cactineae</taxon>
        <taxon>Cactaceae</taxon>
        <taxon>Opuntioideae</taxon>
        <taxon>Opuntia</taxon>
    </lineage>
</organism>
<dbReference type="EMBL" id="GISG01282930">
    <property type="protein sequence ID" value="MBA4679309.1"/>
    <property type="molecule type" value="Transcribed_RNA"/>
</dbReference>
<dbReference type="AlphaFoldDB" id="A0A7C9FN73"/>
<protein>
    <submittedName>
        <fullName evidence="1">Uncharacterized protein</fullName>
    </submittedName>
</protein>
<accession>A0A7C9FN73</accession>
<sequence length="103" mass="12237">MLTKNSFGHTVFSYFHKFFAVSQVNNKSLWHTYTQTFFSPVFPIFSCDVRINHCTSNMRQVLHKLQLEIVSSHFVYPPQNLWKNTRNIILQHRIQPLPRNSSI</sequence>